<evidence type="ECO:0000256" key="3">
    <source>
        <dbReference type="ARBA" id="ARBA00022605"/>
    </source>
</evidence>
<protein>
    <recommendedName>
        <fullName evidence="14 15">Dihydroxy-acid dehydratase</fullName>
        <shortName evidence="15">DAD</shortName>
        <ecNumber evidence="14 15">4.2.1.9</ecNumber>
    </recommendedName>
</protein>
<proteinExistence type="inferred from homology"/>
<dbReference type="HAMAP" id="MF_00012">
    <property type="entry name" value="IlvD"/>
    <property type="match status" value="1"/>
</dbReference>
<evidence type="ECO:0000313" key="19">
    <source>
        <dbReference type="Proteomes" id="UP000285961"/>
    </source>
</evidence>
<dbReference type="Gene3D" id="3.50.30.80">
    <property type="entry name" value="IlvD/EDD C-terminal domain-like"/>
    <property type="match status" value="1"/>
</dbReference>
<keyword evidence="8 15" id="KW-0411">Iron-sulfur</keyword>
<dbReference type="PANTHER" id="PTHR43661">
    <property type="entry name" value="D-XYLONATE DEHYDRATASE"/>
    <property type="match status" value="1"/>
</dbReference>
<keyword evidence="9 15" id="KW-0456">Lyase</keyword>
<comment type="catalytic activity">
    <reaction evidence="15">
        <text>(2R,3R)-2,3-dihydroxy-3-methylpentanoate = (S)-3-methyl-2-oxopentanoate + H2O</text>
        <dbReference type="Rhea" id="RHEA:27694"/>
        <dbReference type="ChEBI" id="CHEBI:15377"/>
        <dbReference type="ChEBI" id="CHEBI:35146"/>
        <dbReference type="ChEBI" id="CHEBI:49258"/>
        <dbReference type="EC" id="4.2.1.9"/>
    </reaction>
</comment>
<dbReference type="GO" id="GO:0004160">
    <property type="term" value="F:dihydroxy-acid dehydratase activity"/>
    <property type="evidence" value="ECO:0007669"/>
    <property type="project" value="UniProtKB-UniRule"/>
</dbReference>
<feature type="domain" description="Dihydroxy-acid/6-phosphogluconate dehydratase C-terminal" evidence="17">
    <location>
        <begin position="369"/>
        <end position="559"/>
    </location>
</feature>
<comment type="function">
    <text evidence="15">Functions in the biosynthesis of branched-chain amino acids. Catalyzes the dehydration of (2R,3R)-2,3-dihydroxy-3-methylpentanoate (2,3-dihydroxy-3-methylvalerate) into 2-oxo-3-methylpentanoate (2-oxo-3-methylvalerate) and of (2R)-2,3-dihydroxy-3-methylbutanoate (2,3-dihydroxyisovalerate) into 2-oxo-3-methylbutanoate (2-oxoisovalerate), the penultimate precursor to L-isoleucine and L-valine, respectively.</text>
</comment>
<dbReference type="AlphaFoldDB" id="A0A419EZI7"/>
<comment type="pathway">
    <text evidence="12 15">Amino-acid biosynthesis; L-valine biosynthesis; L-valine from pyruvate: step 3/4.</text>
</comment>
<evidence type="ECO:0000256" key="5">
    <source>
        <dbReference type="ARBA" id="ARBA00022723"/>
    </source>
</evidence>
<dbReference type="NCBIfam" id="NF002068">
    <property type="entry name" value="PRK00911.1"/>
    <property type="match status" value="1"/>
</dbReference>
<dbReference type="PROSITE" id="PS00886">
    <property type="entry name" value="ILVD_EDD_1"/>
    <property type="match status" value="1"/>
</dbReference>
<evidence type="ECO:0000256" key="14">
    <source>
        <dbReference type="ARBA" id="ARBA00029490"/>
    </source>
</evidence>
<dbReference type="GO" id="GO:0005829">
    <property type="term" value="C:cytosol"/>
    <property type="evidence" value="ECO:0007669"/>
    <property type="project" value="TreeGrafter"/>
</dbReference>
<dbReference type="EMBL" id="QZKI01000065">
    <property type="protein sequence ID" value="RJP70812.1"/>
    <property type="molecule type" value="Genomic_DNA"/>
</dbReference>
<feature type="modified residue" description="N6-carboxylysine" evidence="15">
    <location>
        <position position="131"/>
    </location>
</feature>
<accession>A0A419EZI7</accession>
<sequence length="563" mass="59342">MKKSPAKKGNQRSRVMVEGVAKGPHRSLFKAMGFTDKELSAPLVGIACAFNEIIPGHIHLDKIAQAVKDGVRMAGATPFMFATIGVCDGIAMNHEGMKYSLGSRELVADSVEIMARAHPFDGLVLVPNCDKIVPGMVMAAARLNIPSIICSGGPMLAGRLEGKAIDLNTLFASIPRAVSGEIGEFVWKEMENCACPGAGACSGMFTANTMNCLCEALGIALPGNGTIPAVFAERYRLAKEAGIAAVNLIKRGIRPRDIMTREALVNAIALDMAFGGSSNSALHLPAIAHEVGIELPLRVFNKISERTPHICNMVPGGPHHLEDLYYAGGVQAILKELLGGGLINGKTLTVAGKSLAASIRSAAIKDATVIRPLNDPYHQTGGLAALFGNLAPEGSIVKQSAVAPEMLKHSGPARIFESEGEAADAIISRKVRTGEVIVIRYEGPKGGPGMQEMLTPTAAIKGIGMDKDVALITDGRFSGATTGASIGHVSPEAMAGGPIAVLRNGDIIEIDIPAKKLNVRLTKTEIRKRLKDWRPPKPKISTGYLARYSRLVTSGSTGAVFED</sequence>
<dbReference type="EC" id="4.2.1.9" evidence="14 15"/>
<dbReference type="Proteomes" id="UP000285961">
    <property type="component" value="Unassembled WGS sequence"/>
</dbReference>
<evidence type="ECO:0000256" key="1">
    <source>
        <dbReference type="ARBA" id="ARBA00001946"/>
    </source>
</evidence>
<comment type="cofactor">
    <cofactor evidence="15">
        <name>[2Fe-2S] cluster</name>
        <dbReference type="ChEBI" id="CHEBI:190135"/>
    </cofactor>
    <text evidence="15">Binds 1 [2Fe-2S] cluster per subunit. This cluster acts as a Lewis acid cofactor.</text>
</comment>
<evidence type="ECO:0000256" key="15">
    <source>
        <dbReference type="HAMAP-Rule" id="MF_00012"/>
    </source>
</evidence>
<evidence type="ECO:0000256" key="10">
    <source>
        <dbReference type="ARBA" id="ARBA00023304"/>
    </source>
</evidence>
<feature type="binding site" evidence="15">
    <location>
        <position position="88"/>
    </location>
    <ligand>
        <name>Mg(2+)</name>
        <dbReference type="ChEBI" id="CHEBI:18420"/>
    </ligand>
</feature>
<dbReference type="GO" id="GO:0009097">
    <property type="term" value="P:isoleucine biosynthetic process"/>
    <property type="evidence" value="ECO:0007669"/>
    <property type="project" value="UniProtKB-UniRule"/>
</dbReference>
<evidence type="ECO:0000256" key="6">
    <source>
        <dbReference type="ARBA" id="ARBA00022842"/>
    </source>
</evidence>
<feature type="binding site" description="via carbamate group" evidence="15">
    <location>
        <position position="131"/>
    </location>
    <ligand>
        <name>Mg(2+)</name>
        <dbReference type="ChEBI" id="CHEBI:18420"/>
    </ligand>
</feature>
<comment type="cofactor">
    <cofactor evidence="1 15">
        <name>Mg(2+)</name>
        <dbReference type="ChEBI" id="CHEBI:18420"/>
    </cofactor>
</comment>
<keyword evidence="6 15" id="KW-0460">Magnesium</keyword>
<comment type="catalytic activity">
    <reaction evidence="11">
        <text>(2R)-2,3-dihydroxy-3-methylbutanoate = 3-methyl-2-oxobutanoate + H2O</text>
        <dbReference type="Rhea" id="RHEA:24809"/>
        <dbReference type="ChEBI" id="CHEBI:11851"/>
        <dbReference type="ChEBI" id="CHEBI:15377"/>
        <dbReference type="ChEBI" id="CHEBI:49072"/>
        <dbReference type="EC" id="4.2.1.9"/>
    </reaction>
    <physiologicalReaction direction="left-to-right" evidence="11">
        <dbReference type="Rhea" id="RHEA:24810"/>
    </physiologicalReaction>
</comment>
<evidence type="ECO:0000256" key="4">
    <source>
        <dbReference type="ARBA" id="ARBA00022714"/>
    </source>
</evidence>
<keyword evidence="5 15" id="KW-0479">Metal-binding</keyword>
<evidence type="ECO:0000313" key="18">
    <source>
        <dbReference type="EMBL" id="RJP70812.1"/>
    </source>
</evidence>
<dbReference type="InterPro" id="IPR056740">
    <property type="entry name" value="ILV_EDD_C"/>
</dbReference>
<dbReference type="PROSITE" id="PS00887">
    <property type="entry name" value="ILVD_EDD_2"/>
    <property type="match status" value="1"/>
</dbReference>
<dbReference type="SUPFAM" id="SSF52016">
    <property type="entry name" value="LeuD/IlvD-like"/>
    <property type="match status" value="1"/>
</dbReference>
<dbReference type="GO" id="GO:0009099">
    <property type="term" value="P:L-valine biosynthetic process"/>
    <property type="evidence" value="ECO:0007669"/>
    <property type="project" value="UniProtKB-UniRule"/>
</dbReference>
<evidence type="ECO:0000256" key="8">
    <source>
        <dbReference type="ARBA" id="ARBA00023014"/>
    </source>
</evidence>
<evidence type="ECO:0000256" key="11">
    <source>
        <dbReference type="ARBA" id="ARBA00029304"/>
    </source>
</evidence>
<evidence type="ECO:0000259" key="17">
    <source>
        <dbReference type="Pfam" id="PF24877"/>
    </source>
</evidence>
<evidence type="ECO:0000256" key="9">
    <source>
        <dbReference type="ARBA" id="ARBA00023239"/>
    </source>
</evidence>
<dbReference type="UniPathway" id="UPA00047">
    <property type="reaction ID" value="UER00057"/>
</dbReference>
<comment type="pathway">
    <text evidence="13 15">Amino-acid biosynthesis; L-isoleucine biosynthesis; L-isoleucine from 2-oxobutanoate: step 3/4.</text>
</comment>
<dbReference type="InterPro" id="IPR000581">
    <property type="entry name" value="ILV_EDD_N"/>
</dbReference>
<dbReference type="InterPro" id="IPR020558">
    <property type="entry name" value="DiOHA_6PGluconate_deHydtase_CS"/>
</dbReference>
<evidence type="ECO:0000256" key="12">
    <source>
        <dbReference type="ARBA" id="ARBA00029436"/>
    </source>
</evidence>
<dbReference type="InterPro" id="IPR004404">
    <property type="entry name" value="DihydroxyA_deHydtase"/>
</dbReference>
<comment type="caution">
    <text evidence="18">The sequence shown here is derived from an EMBL/GenBank/DDBJ whole genome shotgun (WGS) entry which is preliminary data.</text>
</comment>
<evidence type="ECO:0000259" key="16">
    <source>
        <dbReference type="Pfam" id="PF00920"/>
    </source>
</evidence>
<dbReference type="SUPFAM" id="SSF143975">
    <property type="entry name" value="IlvD/EDD N-terminal domain-like"/>
    <property type="match status" value="1"/>
</dbReference>
<organism evidence="18 19">
    <name type="scientific">Candidatus Abyssobacteria bacterium SURF_17</name>
    <dbReference type="NCBI Taxonomy" id="2093361"/>
    <lineage>
        <taxon>Bacteria</taxon>
        <taxon>Pseudomonadati</taxon>
        <taxon>Candidatus Hydrogenedentota</taxon>
        <taxon>Candidatus Abyssobacteria</taxon>
    </lineage>
</organism>
<comment type="caution">
    <text evidence="15">Lacks conserved residue(s) required for the propagation of feature annotation.</text>
</comment>
<dbReference type="GO" id="GO:0051537">
    <property type="term" value="F:2 iron, 2 sulfur cluster binding"/>
    <property type="evidence" value="ECO:0007669"/>
    <property type="project" value="UniProtKB-UniRule"/>
</dbReference>
<dbReference type="NCBIfam" id="TIGR00110">
    <property type="entry name" value="ilvD"/>
    <property type="match status" value="1"/>
</dbReference>
<evidence type="ECO:0000256" key="2">
    <source>
        <dbReference type="ARBA" id="ARBA00006486"/>
    </source>
</evidence>
<dbReference type="GO" id="GO:0000287">
    <property type="term" value="F:magnesium ion binding"/>
    <property type="evidence" value="ECO:0007669"/>
    <property type="project" value="UniProtKB-UniRule"/>
</dbReference>
<reference evidence="18 19" key="1">
    <citation type="journal article" date="2017" name="ISME J.">
        <title>Energy and carbon metabolisms in a deep terrestrial subsurface fluid microbial community.</title>
        <authorList>
            <person name="Momper L."/>
            <person name="Jungbluth S.P."/>
            <person name="Lee M.D."/>
            <person name="Amend J.P."/>
        </authorList>
    </citation>
    <scope>NUCLEOTIDE SEQUENCE [LARGE SCALE GENOMIC DNA]</scope>
    <source>
        <strain evidence="18">SURF_17</strain>
    </source>
</reference>
<feature type="domain" description="Dihydroxy-acid/6-phosphogluconate dehydratase N-terminal" evidence="16">
    <location>
        <begin position="42"/>
        <end position="356"/>
    </location>
</feature>
<feature type="binding site" evidence="15">
    <location>
        <position position="452"/>
    </location>
    <ligand>
        <name>Mg(2+)</name>
        <dbReference type="ChEBI" id="CHEBI:18420"/>
    </ligand>
</feature>
<dbReference type="Pfam" id="PF00920">
    <property type="entry name" value="ILVD_EDD_N"/>
    <property type="match status" value="1"/>
</dbReference>
<feature type="active site" description="Proton acceptor" evidence="15">
    <location>
        <position position="478"/>
    </location>
</feature>
<evidence type="ECO:0000256" key="13">
    <source>
        <dbReference type="ARBA" id="ARBA00029437"/>
    </source>
</evidence>
<dbReference type="InterPro" id="IPR037237">
    <property type="entry name" value="IlvD/EDD_N"/>
</dbReference>
<dbReference type="Pfam" id="PF24877">
    <property type="entry name" value="ILV_EDD_C"/>
    <property type="match status" value="1"/>
</dbReference>
<dbReference type="PANTHER" id="PTHR43661:SF3">
    <property type="entry name" value="D-XYLONATE DEHYDRATASE YAGF-RELATED"/>
    <property type="match status" value="1"/>
</dbReference>
<dbReference type="UniPathway" id="UPA00049">
    <property type="reaction ID" value="UER00061"/>
</dbReference>
<name>A0A419EZI7_9BACT</name>
<comment type="subunit">
    <text evidence="15">Homodimer.</text>
</comment>
<comment type="similarity">
    <text evidence="2 15">Belongs to the IlvD/Edd family.</text>
</comment>
<keyword evidence="7 15" id="KW-0408">Iron</keyword>
<gene>
    <name evidence="15 18" type="primary">ilvD</name>
    <name evidence="18" type="ORF">C4532_08905</name>
</gene>
<keyword evidence="10 15" id="KW-0100">Branched-chain amino acid biosynthesis</keyword>
<keyword evidence="3 15" id="KW-0028">Amino-acid biosynthesis</keyword>
<keyword evidence="4 15" id="KW-0001">2Fe-2S</keyword>
<dbReference type="FunFam" id="3.50.30.80:FF:000001">
    <property type="entry name" value="Dihydroxy-acid dehydratase"/>
    <property type="match status" value="1"/>
</dbReference>
<evidence type="ECO:0000256" key="7">
    <source>
        <dbReference type="ARBA" id="ARBA00023004"/>
    </source>
</evidence>
<dbReference type="InterPro" id="IPR042096">
    <property type="entry name" value="Dihydro-acid_dehy_C"/>
</dbReference>
<feature type="binding site" evidence="15">
    <location>
        <position position="130"/>
    </location>
    <ligand>
        <name>Mg(2+)</name>
        <dbReference type="ChEBI" id="CHEBI:18420"/>
    </ligand>
</feature>